<gene>
    <name evidence="3" type="ORF">MNKW57_30090</name>
</gene>
<evidence type="ECO:0000313" key="3">
    <source>
        <dbReference type="EMBL" id="GMG88688.1"/>
    </source>
</evidence>
<name>A0ABQ6M2Y0_9GAMM</name>
<evidence type="ECO:0000259" key="2">
    <source>
        <dbReference type="Pfam" id="PF08241"/>
    </source>
</evidence>
<dbReference type="InterPro" id="IPR029063">
    <property type="entry name" value="SAM-dependent_MTases_sf"/>
</dbReference>
<evidence type="ECO:0000313" key="4">
    <source>
        <dbReference type="Proteomes" id="UP001224392"/>
    </source>
</evidence>
<dbReference type="Proteomes" id="UP001224392">
    <property type="component" value="Unassembled WGS sequence"/>
</dbReference>
<keyword evidence="3" id="KW-0808">Transferase</keyword>
<sequence length="271" mass="30742">MGKIRRRAARWWSQQSSVPPLSESYGEIRNWFSSNLGNELLSQELAVAQPLIEQFFGYHLLQASVAPDVDLAASSRINHRFRLSPVAEASGEAVADLNHLPLPEGSVDVVVLHHLLDFAEDPHQLLREAARVLIPNGHLVLIGFSPYSLMGIYRAVGRVFSSRPHFRGNSLSLSRVTDWMKFLDLQPGNIEKGFFRWPVQHGEILAQTSWMERQAARWRLPWGGFYLIVARKEVVRMQAIKPNWQRKHTPALGMVPSSSRVTEAARNKPRD</sequence>
<feature type="domain" description="Methyltransferase type 11" evidence="2">
    <location>
        <begin position="93"/>
        <end position="141"/>
    </location>
</feature>
<feature type="region of interest" description="Disordered" evidence="1">
    <location>
        <begin position="249"/>
        <end position="271"/>
    </location>
</feature>
<dbReference type="RefSeq" id="WP_285765297.1">
    <property type="nucleotide sequence ID" value="NZ_BSYJ01000008.1"/>
</dbReference>
<comment type="caution">
    <text evidence="3">The sequence shown here is derived from an EMBL/GenBank/DDBJ whole genome shotgun (WGS) entry which is preliminary data.</text>
</comment>
<evidence type="ECO:0000256" key="1">
    <source>
        <dbReference type="SAM" id="MobiDB-lite"/>
    </source>
</evidence>
<dbReference type="EMBL" id="BSYJ01000008">
    <property type="protein sequence ID" value="GMG88688.1"/>
    <property type="molecule type" value="Genomic_DNA"/>
</dbReference>
<dbReference type="GO" id="GO:0032259">
    <property type="term" value="P:methylation"/>
    <property type="evidence" value="ECO:0007669"/>
    <property type="project" value="UniProtKB-KW"/>
</dbReference>
<dbReference type="Gene3D" id="3.40.50.150">
    <property type="entry name" value="Vaccinia Virus protein VP39"/>
    <property type="match status" value="1"/>
</dbReference>
<accession>A0ABQ6M2Y0</accession>
<protein>
    <submittedName>
        <fullName evidence="3">Methyltransferase domain-containing protein</fullName>
    </submittedName>
</protein>
<dbReference type="Pfam" id="PF08241">
    <property type="entry name" value="Methyltransf_11"/>
    <property type="match status" value="1"/>
</dbReference>
<reference evidence="3 4" key="1">
    <citation type="submission" date="2023-04" db="EMBL/GenBank/DDBJ databases">
        <title>Marinobulbifer ophiurae gen. nov., sp. Nov., isolate from tissue of brittle star Ophioplocus japonicus.</title>
        <authorList>
            <person name="Kawano K."/>
            <person name="Sawayama S."/>
            <person name="Nakagawa S."/>
        </authorList>
    </citation>
    <scope>NUCLEOTIDE SEQUENCE [LARGE SCALE GENOMIC DNA]</scope>
    <source>
        <strain evidence="3 4">NKW57</strain>
    </source>
</reference>
<dbReference type="CDD" id="cd02440">
    <property type="entry name" value="AdoMet_MTases"/>
    <property type="match status" value="1"/>
</dbReference>
<organism evidence="3 4">
    <name type="scientific">Biformimicrobium ophioploci</name>
    <dbReference type="NCBI Taxonomy" id="3036711"/>
    <lineage>
        <taxon>Bacteria</taxon>
        <taxon>Pseudomonadati</taxon>
        <taxon>Pseudomonadota</taxon>
        <taxon>Gammaproteobacteria</taxon>
        <taxon>Cellvibrionales</taxon>
        <taxon>Microbulbiferaceae</taxon>
        <taxon>Biformimicrobium</taxon>
    </lineage>
</organism>
<proteinExistence type="predicted"/>
<dbReference type="SUPFAM" id="SSF53335">
    <property type="entry name" value="S-adenosyl-L-methionine-dependent methyltransferases"/>
    <property type="match status" value="1"/>
</dbReference>
<dbReference type="InterPro" id="IPR013216">
    <property type="entry name" value="Methyltransf_11"/>
</dbReference>
<keyword evidence="4" id="KW-1185">Reference proteome</keyword>
<dbReference type="GO" id="GO:0008168">
    <property type="term" value="F:methyltransferase activity"/>
    <property type="evidence" value="ECO:0007669"/>
    <property type="project" value="UniProtKB-KW"/>
</dbReference>
<keyword evidence="3" id="KW-0489">Methyltransferase</keyword>